<dbReference type="SUPFAM" id="SSF159270">
    <property type="entry name" value="YmcC-like"/>
    <property type="match status" value="1"/>
</dbReference>
<dbReference type="PROSITE" id="PS51257">
    <property type="entry name" value="PROKAR_LIPOPROTEIN"/>
    <property type="match status" value="1"/>
</dbReference>
<dbReference type="Gene3D" id="2.40.360.10">
    <property type="entry name" value="YmcC-like"/>
    <property type="match status" value="1"/>
</dbReference>
<reference evidence="2 3" key="1">
    <citation type="journal article" date="2022" name="Microorganisms">
        <title>Genome Sequence and Characterization of a Xanthorhodopsin-Containing, Aerobic Anoxygenic Phototrophic Rhodobacter Species, Isolated from Mesophilic Conditions at Yellowstone National Park.</title>
        <authorList>
            <person name="Kyndt J.A."/>
            <person name="Robertson S."/>
            <person name="Shoffstall I.B."/>
            <person name="Ramaley R.F."/>
            <person name="Meyer T.E."/>
        </authorList>
    </citation>
    <scope>NUCLEOTIDE SEQUENCE [LARGE SCALE GENOMIC DNA]</scope>
    <source>
        <strain evidence="2 3">M37P</strain>
    </source>
</reference>
<name>A0ABX0G4A8_9RHOB</name>
<protein>
    <submittedName>
        <fullName evidence="2">YjbF family lipoprotein</fullName>
    </submittedName>
</protein>
<keyword evidence="2" id="KW-0449">Lipoprotein</keyword>
<dbReference type="EMBL" id="JAANHS010000002">
    <property type="protein sequence ID" value="NHB75964.1"/>
    <property type="molecule type" value="Genomic_DNA"/>
</dbReference>
<feature type="chain" id="PRO_5047504450" evidence="1">
    <location>
        <begin position="22"/>
        <end position="224"/>
    </location>
</feature>
<keyword evidence="1" id="KW-0732">Signal</keyword>
<evidence type="ECO:0000256" key="1">
    <source>
        <dbReference type="SAM" id="SignalP"/>
    </source>
</evidence>
<organism evidence="2 3">
    <name type="scientific">Rhodobacter calidifons</name>
    <dbReference type="NCBI Taxonomy" id="2715277"/>
    <lineage>
        <taxon>Bacteria</taxon>
        <taxon>Pseudomonadati</taxon>
        <taxon>Pseudomonadota</taxon>
        <taxon>Alphaproteobacteria</taxon>
        <taxon>Rhodobacterales</taxon>
        <taxon>Rhodobacter group</taxon>
        <taxon>Rhodobacter</taxon>
    </lineage>
</organism>
<comment type="caution">
    <text evidence="2">The sequence shown here is derived from an EMBL/GenBank/DDBJ whole genome shotgun (WGS) entry which is preliminary data.</text>
</comment>
<dbReference type="InterPro" id="IPR023373">
    <property type="entry name" value="YmcC_sf"/>
</dbReference>
<feature type="signal peptide" evidence="1">
    <location>
        <begin position="1"/>
        <end position="21"/>
    </location>
</feature>
<keyword evidence="3" id="KW-1185">Reference proteome</keyword>
<dbReference type="Pfam" id="PF11102">
    <property type="entry name" value="YjbF"/>
    <property type="match status" value="1"/>
</dbReference>
<evidence type="ECO:0000313" key="3">
    <source>
        <dbReference type="Proteomes" id="UP001515660"/>
    </source>
</evidence>
<dbReference type="InterPro" id="IPR021308">
    <property type="entry name" value="GfcB"/>
</dbReference>
<dbReference type="Proteomes" id="UP001515660">
    <property type="component" value="Unassembled WGS sequence"/>
</dbReference>
<accession>A0ABX0G4A8</accession>
<gene>
    <name evidence="2" type="ORF">G8O29_04300</name>
</gene>
<evidence type="ECO:0000313" key="2">
    <source>
        <dbReference type="EMBL" id="NHB75964.1"/>
    </source>
</evidence>
<sequence length="224" mass="23684">MSIAKGSIATLALVALLGACGSDGGGGSPMIAAVGQMAKSAVSKERKATAKPAKATRVSPREKLEANGKPILRVKAPALGQDAFLTIIDTKADVVTWTAQRQANFSLRDGVLIQTRGLGADLMSAEAPSLAQLTGGASYQRIYYFLGPDDAGTRRTYDCTAAVAGRETIEILGKSHAVTRVTETCTRSNGKVTNDYWIEGSTVRKSRQWASNAVGYLDFEKVID</sequence>
<dbReference type="RefSeq" id="WP_166401978.1">
    <property type="nucleotide sequence ID" value="NZ_JAANHS010000002.1"/>
</dbReference>
<proteinExistence type="predicted"/>